<feature type="signal peptide" evidence="6">
    <location>
        <begin position="1"/>
        <end position="42"/>
    </location>
</feature>
<keyword evidence="2 6" id="KW-0732">Signal</keyword>
<dbReference type="STRING" id="1235591.CAK95_22190"/>
<evidence type="ECO:0000256" key="6">
    <source>
        <dbReference type="SAM" id="SignalP"/>
    </source>
</evidence>
<dbReference type="PANTHER" id="PTHR34001">
    <property type="entry name" value="BLL7405 PROTEIN"/>
    <property type="match status" value="1"/>
</dbReference>
<feature type="chain" id="PRO_5011964163" description="Outer membrane protein beta-barrel domain-containing protein" evidence="6">
    <location>
        <begin position="43"/>
        <end position="278"/>
    </location>
</feature>
<dbReference type="AlphaFoldDB" id="A0A1W6ZVW2"/>
<dbReference type="EMBL" id="CP021112">
    <property type="protein sequence ID" value="ARQ01512.1"/>
    <property type="molecule type" value="Genomic_DNA"/>
</dbReference>
<dbReference type="Gene3D" id="2.40.160.20">
    <property type="match status" value="1"/>
</dbReference>
<comment type="similarity">
    <text evidence="5">Belongs to the Omp25/RopB family.</text>
</comment>
<protein>
    <recommendedName>
        <fullName evidence="7">Outer membrane protein beta-barrel domain-containing protein</fullName>
    </recommendedName>
</protein>
<evidence type="ECO:0000256" key="4">
    <source>
        <dbReference type="ARBA" id="ARBA00023237"/>
    </source>
</evidence>
<comment type="subcellular location">
    <subcellularLocation>
        <location evidence="1">Cell outer membrane</location>
    </subcellularLocation>
</comment>
<reference evidence="8 9" key="1">
    <citation type="submission" date="2017-05" db="EMBL/GenBank/DDBJ databases">
        <title>Full genome sequence of Pseudorhodoplanes sinuspersici.</title>
        <authorList>
            <person name="Dastgheib S.M.M."/>
            <person name="Shavandi M."/>
            <person name="Tirandaz H."/>
        </authorList>
    </citation>
    <scope>NUCLEOTIDE SEQUENCE [LARGE SCALE GENOMIC DNA]</scope>
    <source>
        <strain evidence="8 9">RIPI110</strain>
    </source>
</reference>
<proteinExistence type="inferred from homology"/>
<sequence length="278" mass="29835">MLSLMPRSFSDVALATLGGLNMRLLVSTTVVAAALSFGAAQAADMARPVYKAPPAPPPVTIYNWSGLYIGGQVGGAFMDADWATDATINGLFINNTHSKDNWIAGGQVGWRGQWGNWVLGVEGMWSGTDLQITEASVALANLGFPDRFRTTDIDQLYSVTGQIGYAWDRWLAYAKGGWAGASVELSTLNATNGVTSSVSGNASGWTVGGGVEYAFAPNWSFAVEYNYYDLTMGDKLTTQTNGSPASYIDFDTQIHTIMGRLNYTFNWGKTPAPVMAKY</sequence>
<keyword evidence="9" id="KW-1185">Reference proteome</keyword>
<dbReference type="KEGG" id="psin:CAK95_22190"/>
<organism evidence="8 9">
    <name type="scientific">Pseudorhodoplanes sinuspersici</name>
    <dbReference type="NCBI Taxonomy" id="1235591"/>
    <lineage>
        <taxon>Bacteria</taxon>
        <taxon>Pseudomonadati</taxon>
        <taxon>Pseudomonadota</taxon>
        <taxon>Alphaproteobacteria</taxon>
        <taxon>Hyphomicrobiales</taxon>
        <taxon>Pseudorhodoplanes</taxon>
    </lineage>
</organism>
<keyword evidence="4" id="KW-0998">Cell outer membrane</keyword>
<evidence type="ECO:0000256" key="1">
    <source>
        <dbReference type="ARBA" id="ARBA00004442"/>
    </source>
</evidence>
<name>A0A1W6ZVW2_9HYPH</name>
<feature type="domain" description="Outer membrane protein beta-barrel" evidence="7">
    <location>
        <begin position="31"/>
        <end position="237"/>
    </location>
</feature>
<evidence type="ECO:0000313" key="8">
    <source>
        <dbReference type="EMBL" id="ARQ01512.1"/>
    </source>
</evidence>
<dbReference type="InterPro" id="IPR027385">
    <property type="entry name" value="Beta-barrel_OMP"/>
</dbReference>
<gene>
    <name evidence="8" type="ORF">CAK95_22190</name>
</gene>
<evidence type="ECO:0000256" key="3">
    <source>
        <dbReference type="ARBA" id="ARBA00023136"/>
    </source>
</evidence>
<dbReference type="PANTHER" id="PTHR34001:SF3">
    <property type="entry name" value="BLL7405 PROTEIN"/>
    <property type="match status" value="1"/>
</dbReference>
<dbReference type="InterPro" id="IPR051692">
    <property type="entry name" value="OMP-like"/>
</dbReference>
<dbReference type="GO" id="GO:0009279">
    <property type="term" value="C:cell outer membrane"/>
    <property type="evidence" value="ECO:0007669"/>
    <property type="project" value="UniProtKB-SubCell"/>
</dbReference>
<evidence type="ECO:0000313" key="9">
    <source>
        <dbReference type="Proteomes" id="UP000194137"/>
    </source>
</evidence>
<dbReference type="InterPro" id="IPR011250">
    <property type="entry name" value="OMP/PagP_B-barrel"/>
</dbReference>
<dbReference type="Pfam" id="PF13505">
    <property type="entry name" value="OMP_b-brl"/>
    <property type="match status" value="1"/>
</dbReference>
<dbReference type="Proteomes" id="UP000194137">
    <property type="component" value="Chromosome"/>
</dbReference>
<keyword evidence="3" id="KW-0472">Membrane</keyword>
<dbReference type="SUPFAM" id="SSF56925">
    <property type="entry name" value="OMPA-like"/>
    <property type="match status" value="1"/>
</dbReference>
<accession>A0A1W6ZVW2</accession>
<evidence type="ECO:0000256" key="5">
    <source>
        <dbReference type="ARBA" id="ARBA00038306"/>
    </source>
</evidence>
<evidence type="ECO:0000256" key="2">
    <source>
        <dbReference type="ARBA" id="ARBA00022729"/>
    </source>
</evidence>
<evidence type="ECO:0000259" key="7">
    <source>
        <dbReference type="Pfam" id="PF13505"/>
    </source>
</evidence>